<proteinExistence type="predicted"/>
<evidence type="ECO:0000313" key="2">
    <source>
        <dbReference type="EMBL" id="CAA9558466.1"/>
    </source>
</evidence>
<feature type="compositionally biased region" description="Low complexity" evidence="1">
    <location>
        <begin position="7"/>
        <end position="19"/>
    </location>
</feature>
<feature type="compositionally biased region" description="Basic and acidic residues" evidence="1">
    <location>
        <begin position="35"/>
        <end position="46"/>
    </location>
</feature>
<accession>A0A6J4USB5</accession>
<name>A0A6J4USB5_9BACT</name>
<gene>
    <name evidence="2" type="ORF">AVDCRST_MAG70-1469</name>
</gene>
<evidence type="ECO:0000256" key="1">
    <source>
        <dbReference type="SAM" id="MobiDB-lite"/>
    </source>
</evidence>
<dbReference type="AlphaFoldDB" id="A0A6J4USB5"/>
<reference evidence="2" key="1">
    <citation type="submission" date="2020-02" db="EMBL/GenBank/DDBJ databases">
        <authorList>
            <person name="Meier V. D."/>
        </authorList>
    </citation>
    <scope>NUCLEOTIDE SEQUENCE</scope>
    <source>
        <strain evidence="2">AVDCRST_MAG70</strain>
    </source>
</reference>
<sequence>MRRGGRDLLPGGPPDTTTVAPPPVTGPRSPVADSRGPRTTDGRRPLDAVGEALVSR</sequence>
<dbReference type="EMBL" id="CADCWH010000234">
    <property type="protein sequence ID" value="CAA9558466.1"/>
    <property type="molecule type" value="Genomic_DNA"/>
</dbReference>
<organism evidence="2">
    <name type="scientific">uncultured Thermomicrobiales bacterium</name>
    <dbReference type="NCBI Taxonomy" id="1645740"/>
    <lineage>
        <taxon>Bacteria</taxon>
        <taxon>Pseudomonadati</taxon>
        <taxon>Thermomicrobiota</taxon>
        <taxon>Thermomicrobia</taxon>
        <taxon>Thermomicrobiales</taxon>
        <taxon>environmental samples</taxon>
    </lineage>
</organism>
<protein>
    <submittedName>
        <fullName evidence="2">Uncharacterized protein</fullName>
    </submittedName>
</protein>
<feature type="region of interest" description="Disordered" evidence="1">
    <location>
        <begin position="1"/>
        <end position="56"/>
    </location>
</feature>